<dbReference type="EMBL" id="RBKU01000001">
    <property type="protein sequence ID" value="RKR84299.1"/>
    <property type="molecule type" value="Genomic_DNA"/>
</dbReference>
<feature type="transmembrane region" description="Helical" evidence="1">
    <location>
        <begin position="89"/>
        <end position="108"/>
    </location>
</feature>
<proteinExistence type="predicted"/>
<dbReference type="PANTHER" id="PTHR30273:SF2">
    <property type="entry name" value="PROTEIN FECR"/>
    <property type="match status" value="1"/>
</dbReference>
<keyword evidence="1" id="KW-0812">Transmembrane</keyword>
<evidence type="ECO:0000313" key="4">
    <source>
        <dbReference type="EMBL" id="RKR84299.1"/>
    </source>
</evidence>
<dbReference type="Pfam" id="PF16344">
    <property type="entry name" value="FecR_C"/>
    <property type="match status" value="1"/>
</dbReference>
<organism evidence="4 5">
    <name type="scientific">Mucilaginibacter gracilis</name>
    <dbReference type="NCBI Taxonomy" id="423350"/>
    <lineage>
        <taxon>Bacteria</taxon>
        <taxon>Pseudomonadati</taxon>
        <taxon>Bacteroidota</taxon>
        <taxon>Sphingobacteriia</taxon>
        <taxon>Sphingobacteriales</taxon>
        <taxon>Sphingobacteriaceae</taxon>
        <taxon>Mucilaginibacter</taxon>
    </lineage>
</organism>
<name>A0A495J8E2_9SPHI</name>
<feature type="domain" description="Protein FecR C-terminal" evidence="3">
    <location>
        <begin position="261"/>
        <end position="328"/>
    </location>
</feature>
<dbReference type="PIRSF" id="PIRSF018266">
    <property type="entry name" value="FecR"/>
    <property type="match status" value="1"/>
</dbReference>
<dbReference type="InterPro" id="IPR032508">
    <property type="entry name" value="FecR_C"/>
</dbReference>
<gene>
    <name evidence="4" type="ORF">BDD43_4531</name>
</gene>
<keyword evidence="5" id="KW-1185">Reference proteome</keyword>
<evidence type="ECO:0000259" key="2">
    <source>
        <dbReference type="Pfam" id="PF04773"/>
    </source>
</evidence>
<protein>
    <submittedName>
        <fullName evidence="4">FecR family protein</fullName>
    </submittedName>
</protein>
<dbReference type="PANTHER" id="PTHR30273">
    <property type="entry name" value="PERIPLASMIC SIGNAL SENSOR AND SIGMA FACTOR ACTIVATOR FECR-RELATED"/>
    <property type="match status" value="1"/>
</dbReference>
<feature type="domain" description="FecR protein" evidence="2">
    <location>
        <begin position="123"/>
        <end position="216"/>
    </location>
</feature>
<dbReference type="AlphaFoldDB" id="A0A495J8E2"/>
<dbReference type="OrthoDB" id="710152at2"/>
<evidence type="ECO:0000313" key="5">
    <source>
        <dbReference type="Proteomes" id="UP000268007"/>
    </source>
</evidence>
<dbReference type="Pfam" id="PF04773">
    <property type="entry name" value="FecR"/>
    <property type="match status" value="1"/>
</dbReference>
<comment type="caution">
    <text evidence="4">The sequence shown here is derived from an EMBL/GenBank/DDBJ whole genome shotgun (WGS) entry which is preliminary data.</text>
</comment>
<dbReference type="InterPro" id="IPR006860">
    <property type="entry name" value="FecR"/>
</dbReference>
<dbReference type="RefSeq" id="WP_121199823.1">
    <property type="nucleotide sequence ID" value="NZ_RBKU01000001.1"/>
</dbReference>
<dbReference type="Gene3D" id="2.60.120.1440">
    <property type="match status" value="1"/>
</dbReference>
<dbReference type="Gene3D" id="3.55.50.30">
    <property type="match status" value="1"/>
</dbReference>
<dbReference type="InterPro" id="IPR012373">
    <property type="entry name" value="Ferrdict_sens_TM"/>
</dbReference>
<keyword evidence="1" id="KW-0472">Membrane</keyword>
<keyword evidence="1" id="KW-1133">Transmembrane helix</keyword>
<evidence type="ECO:0000259" key="3">
    <source>
        <dbReference type="Pfam" id="PF16344"/>
    </source>
</evidence>
<sequence>MMKIERPSREALIRYYRGESLPHEEKLIDLYLAMDIDHDYVESCLREAWHDLEDDPDPFDEQQPHAEWQQFQQRRSGLSQVPPKRKLRWLGYAASFALLVLGGVAALIHSKNSTPGQAAYTHYTSALGKRREVKLADNSTVMLFPGSTLDVPANFNDRDRNVTVKGRAFFEVVHNSNKPFLVTTGRLVTKDIGTSFEVNEFAAANTNTVTLLTGKVSVAYAGKEIAGLIPDQQISYQTSTNKYSINRIDARQSMAWINGELSYDLAPLSVICRDMEKWYNVKITIKNPDLLNKKITTSFKDLTVNKVLDMLSVTSGLTYTINDNKITIN</sequence>
<evidence type="ECO:0000256" key="1">
    <source>
        <dbReference type="SAM" id="Phobius"/>
    </source>
</evidence>
<dbReference type="GO" id="GO:0016989">
    <property type="term" value="F:sigma factor antagonist activity"/>
    <property type="evidence" value="ECO:0007669"/>
    <property type="project" value="TreeGrafter"/>
</dbReference>
<accession>A0A495J8E2</accession>
<dbReference type="Proteomes" id="UP000268007">
    <property type="component" value="Unassembled WGS sequence"/>
</dbReference>
<reference evidence="4 5" key="1">
    <citation type="submission" date="2018-10" db="EMBL/GenBank/DDBJ databases">
        <title>Genomic Encyclopedia of Archaeal and Bacterial Type Strains, Phase II (KMG-II): from individual species to whole genera.</title>
        <authorList>
            <person name="Goeker M."/>
        </authorList>
    </citation>
    <scope>NUCLEOTIDE SEQUENCE [LARGE SCALE GENOMIC DNA]</scope>
    <source>
        <strain evidence="4 5">DSM 18602</strain>
    </source>
</reference>